<dbReference type="RefSeq" id="WP_188918872.1">
    <property type="nucleotide sequence ID" value="NZ_BMPZ01000002.1"/>
</dbReference>
<protein>
    <submittedName>
        <fullName evidence="1">Uncharacterized protein</fullName>
    </submittedName>
</protein>
<reference evidence="1" key="2">
    <citation type="submission" date="2020-09" db="EMBL/GenBank/DDBJ databases">
        <authorList>
            <person name="Sun Q."/>
            <person name="Ohkuma M."/>
        </authorList>
    </citation>
    <scope>NUCLEOTIDE SEQUENCE</scope>
    <source>
        <strain evidence="1">JCM 30804</strain>
    </source>
</reference>
<accession>A0A917N892</accession>
<name>A0A917N892_9GAMM</name>
<proteinExistence type="predicted"/>
<dbReference type="AlphaFoldDB" id="A0A917N892"/>
<gene>
    <name evidence="1" type="ORF">GCM10009332_12140</name>
</gene>
<organism evidence="1 2">
    <name type="scientific">Shewanella gelidii</name>
    <dbReference type="NCBI Taxonomy" id="1642821"/>
    <lineage>
        <taxon>Bacteria</taxon>
        <taxon>Pseudomonadati</taxon>
        <taxon>Pseudomonadota</taxon>
        <taxon>Gammaproteobacteria</taxon>
        <taxon>Alteromonadales</taxon>
        <taxon>Shewanellaceae</taxon>
        <taxon>Shewanella</taxon>
    </lineage>
</organism>
<comment type="caution">
    <text evidence="1">The sequence shown here is derived from an EMBL/GenBank/DDBJ whole genome shotgun (WGS) entry which is preliminary data.</text>
</comment>
<dbReference type="InterPro" id="IPR049725">
    <property type="entry name" value="STM3845-like"/>
</dbReference>
<reference evidence="1" key="1">
    <citation type="journal article" date="2014" name="Int. J. Syst. Evol. Microbiol.">
        <title>Complete genome sequence of Corynebacterium casei LMG S-19264T (=DSM 44701T), isolated from a smear-ripened cheese.</title>
        <authorList>
            <consortium name="US DOE Joint Genome Institute (JGI-PGF)"/>
            <person name="Walter F."/>
            <person name="Albersmeier A."/>
            <person name="Kalinowski J."/>
            <person name="Ruckert C."/>
        </authorList>
    </citation>
    <scope>NUCLEOTIDE SEQUENCE</scope>
    <source>
        <strain evidence="1">JCM 30804</strain>
    </source>
</reference>
<evidence type="ECO:0000313" key="2">
    <source>
        <dbReference type="Proteomes" id="UP000613743"/>
    </source>
</evidence>
<sequence>MSKKFENAVIEVFEAFDATKFKVNYPDHRIFVCGGRIDVKEVVPPSFRQRLIDKLASEHPDVESEIVLAENFKDYFREHAYNDLLTFEDDIAQLASVVVIFLESPGSLVELGMFCTKPNFYKKLLVVAPREETEQEDSFIYLGPLDHIRSREPSSVAIYPWPNDQTPIYPDIHLQDLCGTLLEKRNTLPKHPTFSRKNSGHVALLLLEIVRLSYPVLLTEIELALASLELDEDKAKITRLLYLLNRLNYLNTYEYGGYKFYYPLDRKNPRVKFGVTKHSTAFDEKKLVMALKMSYVNDVHDGSSRKRIAAAAEIQKILKGEEK</sequence>
<dbReference type="Proteomes" id="UP000613743">
    <property type="component" value="Unassembled WGS sequence"/>
</dbReference>
<dbReference type="NCBIfam" id="NF038232">
    <property type="entry name" value="STM3845_fam"/>
    <property type="match status" value="1"/>
</dbReference>
<dbReference type="EMBL" id="BMPZ01000002">
    <property type="protein sequence ID" value="GGI76349.1"/>
    <property type="molecule type" value="Genomic_DNA"/>
</dbReference>
<keyword evidence="2" id="KW-1185">Reference proteome</keyword>
<evidence type="ECO:0000313" key="1">
    <source>
        <dbReference type="EMBL" id="GGI76349.1"/>
    </source>
</evidence>